<dbReference type="AlphaFoldDB" id="A0A5B1LMP5"/>
<reference evidence="5 6" key="2">
    <citation type="submission" date="2019-09" db="EMBL/GenBank/DDBJ databases">
        <authorList>
            <person name="Jin C."/>
        </authorList>
    </citation>
    <scope>NUCLEOTIDE SEQUENCE [LARGE SCALE GENOMIC DNA]</scope>
    <source>
        <strain evidence="5 6">BN130099</strain>
    </source>
</reference>
<protein>
    <submittedName>
        <fullName evidence="5">MCE family protein</fullName>
    </submittedName>
</protein>
<dbReference type="PANTHER" id="PTHR33371">
    <property type="entry name" value="INTERMEMBRANE PHOSPHOLIPID TRANSPORT SYSTEM BINDING PROTEIN MLAD-RELATED"/>
    <property type="match status" value="1"/>
</dbReference>
<proteinExistence type="predicted"/>
<accession>A0A5B1LMP5</accession>
<name>A0A5B1LMP5_9ACTN</name>
<evidence type="ECO:0000259" key="4">
    <source>
        <dbReference type="Pfam" id="PF11887"/>
    </source>
</evidence>
<feature type="transmembrane region" description="Helical" evidence="2">
    <location>
        <begin position="63"/>
        <end position="83"/>
    </location>
</feature>
<feature type="domain" description="Mce/MlaD" evidence="3">
    <location>
        <begin position="92"/>
        <end position="165"/>
    </location>
</feature>
<evidence type="ECO:0000256" key="2">
    <source>
        <dbReference type="SAM" id="Phobius"/>
    </source>
</evidence>
<dbReference type="InterPro" id="IPR052336">
    <property type="entry name" value="MlaD_Phospholipid_Transporter"/>
</dbReference>
<dbReference type="PANTHER" id="PTHR33371:SF18">
    <property type="entry name" value="MCE-FAMILY PROTEIN MCE3C"/>
    <property type="match status" value="1"/>
</dbReference>
<dbReference type="NCBIfam" id="TIGR00996">
    <property type="entry name" value="Mtu_fam_mce"/>
    <property type="match status" value="1"/>
</dbReference>
<sequence>MVQLLRLRRRDPGQAARRHDLPRHARDRGQRVQQRLCRRGRPAGGPAVSRRHGRIAWTERNPVPIALCGLLLVAGLLVAAANWHRLPFIDDSTTYRAEFTDASGLVAGEEVRIAGVKVGTVEALELDGDKVVVEFTVSGVDLGDRTEAGIEVKTLLGQHYLSVTPAGDHPIAANATIPLERTSTPVNIVPAFNQLADQTARTDTKQVAQALDALATTLQRTAPEMQGALDGLSRLARTVTTRDDQIAELFDKTDRVTGVVAQRDQELGQLLTASDQVLAFLNERRTVIRAIIQDTRGLAEQLAGLVDDNEGVLEPALRDLRSVLSVLRSNERNIDKALTYAAPYAREFTNVGGTGQWFDATLKFPRGFALCSTNDSTDPTGGLLDPILSALNNGVNGSDAPCLPLGPAISSRLAEEQP</sequence>
<gene>
    <name evidence="5" type="ORF">F0U44_06545</name>
</gene>
<keyword evidence="2" id="KW-0812">Transmembrane</keyword>
<comment type="caution">
    <text evidence="5">The sequence shown here is derived from an EMBL/GenBank/DDBJ whole genome shotgun (WGS) entry which is preliminary data.</text>
</comment>
<dbReference type="InterPro" id="IPR003399">
    <property type="entry name" value="Mce/MlaD"/>
</dbReference>
<keyword evidence="6" id="KW-1185">Reference proteome</keyword>
<dbReference type="GO" id="GO:0005576">
    <property type="term" value="C:extracellular region"/>
    <property type="evidence" value="ECO:0007669"/>
    <property type="project" value="TreeGrafter"/>
</dbReference>
<evidence type="ECO:0000313" key="5">
    <source>
        <dbReference type="EMBL" id="KAA1421921.1"/>
    </source>
</evidence>
<dbReference type="Pfam" id="PF02470">
    <property type="entry name" value="MlaD"/>
    <property type="match status" value="1"/>
</dbReference>
<reference evidence="5 6" key="1">
    <citation type="submission" date="2019-09" db="EMBL/GenBank/DDBJ databases">
        <title>Nocardioides panacisoli sp. nov., isolated from the soil of a ginseng field.</title>
        <authorList>
            <person name="Cho C."/>
        </authorList>
    </citation>
    <scope>NUCLEOTIDE SEQUENCE [LARGE SCALE GENOMIC DNA]</scope>
    <source>
        <strain evidence="5 6">BN130099</strain>
    </source>
</reference>
<organism evidence="5 6">
    <name type="scientific">Nocardioides humilatus</name>
    <dbReference type="NCBI Taxonomy" id="2607660"/>
    <lineage>
        <taxon>Bacteria</taxon>
        <taxon>Bacillati</taxon>
        <taxon>Actinomycetota</taxon>
        <taxon>Actinomycetes</taxon>
        <taxon>Propionibacteriales</taxon>
        <taxon>Nocardioidaceae</taxon>
        <taxon>Nocardioides</taxon>
    </lineage>
</organism>
<dbReference type="EMBL" id="VUJV01000001">
    <property type="protein sequence ID" value="KAA1421921.1"/>
    <property type="molecule type" value="Genomic_DNA"/>
</dbReference>
<evidence type="ECO:0000256" key="1">
    <source>
        <dbReference type="SAM" id="MobiDB-lite"/>
    </source>
</evidence>
<feature type="region of interest" description="Disordered" evidence="1">
    <location>
        <begin position="10"/>
        <end position="49"/>
    </location>
</feature>
<feature type="domain" description="Mammalian cell entry C-terminal" evidence="4">
    <location>
        <begin position="169"/>
        <end position="355"/>
    </location>
</feature>
<feature type="compositionally biased region" description="Basic and acidic residues" evidence="1">
    <location>
        <begin position="17"/>
        <end position="30"/>
    </location>
</feature>
<dbReference type="Pfam" id="PF11887">
    <property type="entry name" value="Mce4_CUP1"/>
    <property type="match status" value="1"/>
</dbReference>
<dbReference type="Proteomes" id="UP000325003">
    <property type="component" value="Unassembled WGS sequence"/>
</dbReference>
<dbReference type="InterPro" id="IPR024516">
    <property type="entry name" value="Mce_C"/>
</dbReference>
<keyword evidence="2" id="KW-1133">Transmembrane helix</keyword>
<keyword evidence="2" id="KW-0472">Membrane</keyword>
<dbReference type="PRINTS" id="PR01782">
    <property type="entry name" value="MCEVIRFACTOR"/>
</dbReference>
<evidence type="ECO:0000259" key="3">
    <source>
        <dbReference type="Pfam" id="PF02470"/>
    </source>
</evidence>
<evidence type="ECO:0000313" key="6">
    <source>
        <dbReference type="Proteomes" id="UP000325003"/>
    </source>
</evidence>
<dbReference type="InterPro" id="IPR005693">
    <property type="entry name" value="Mce"/>
</dbReference>